<dbReference type="EMBL" id="JAULSR010000002">
    <property type="protein sequence ID" value="KAK0628397.1"/>
    <property type="molecule type" value="Genomic_DNA"/>
</dbReference>
<evidence type="ECO:0008006" key="4">
    <source>
        <dbReference type="Google" id="ProtNLM"/>
    </source>
</evidence>
<accession>A0AA39X6V1</accession>
<dbReference type="SUPFAM" id="SSF52058">
    <property type="entry name" value="L domain-like"/>
    <property type="match status" value="1"/>
</dbReference>
<keyword evidence="3" id="KW-1185">Reference proteome</keyword>
<dbReference type="Gene3D" id="3.80.10.10">
    <property type="entry name" value="Ribonuclease Inhibitor"/>
    <property type="match status" value="1"/>
</dbReference>
<sequence length="846" mass="92353">PASAAMPMGSMPLAMYPPRDQEAVMRTKGVGAGIHQVPLIRPTPRLDQGPKARSVPVVSHQGPSPGLERPGLYNHPRRFSNSSTVSSASSLGSSRDSFESRLRSSSIASSQTSIESMPPLKSRFNTRSATAAAAASYAHHQKLQSNGQYYHPWHKPAPAKTYRRKAKPGELFAALPGEVLELILEELRKLHMQPGGGNSCATCWMRDCCSVALSARKFLKHARKALYQNIQLVGAESLHMKKRTKVNHGSRLILLRRTLRANTHIAGIVRSLKPPSLPLGAAVEKYNDLVASVVMACPNLERLVGYYPSYNHSFQRLFHALSTRPTLKEMNWIIEASPLQQQQRHHRSRPSGSGNTNHLWAEEELQPHQSRWFLNYHLNWQQLTTLLVHCQPGGTLASDKLVARTLRCLPRLENLHLSHLSPASFNDANLLSLPPLKKLSLSHLPGITTAGLSSLATRSTSISLTTLTLVHMNVETLPVLARIFSHLPSLDTFNLVQPHAPMMPTDELVLLFPYLASPSLRKLHWDIPYLPTRATTADTILAKSISANGFPALRILRAPNDPEGIFQSLCSPRERADLPTDRFRGGAGSTGSGARQSTLFRGLLSSQQQPSGGHGRAASDYYSRPSSSSSSPLHSNNRHAWPGGTMPTSPSSAPTSPMFPPDSLLLPRDNSNLHHARLAAQARLEAARRFPRFFVNVIDDAATDANGNGNANANANGKWNGGNSGGGVMVVERYGIGAFIGTAESKIRYVLTPDPGATDEGGGLVGVADLLRDNGEALVLPPPPPIGRWSERKKAEAAAAADGQSNRIREGCVGRWNTLSGPVVDKKDRERWWHVERGRWRAVVLS</sequence>
<protein>
    <recommendedName>
        <fullName evidence="4">F-box domain-containing protein</fullName>
    </recommendedName>
</protein>
<gene>
    <name evidence="2" type="ORF">B0T17DRAFT_489289</name>
</gene>
<dbReference type="AlphaFoldDB" id="A0AA39X6V1"/>
<reference evidence="2" key="1">
    <citation type="submission" date="2023-06" db="EMBL/GenBank/DDBJ databases">
        <title>Genome-scale phylogeny and comparative genomics of the fungal order Sordariales.</title>
        <authorList>
            <consortium name="Lawrence Berkeley National Laboratory"/>
            <person name="Hensen N."/>
            <person name="Bonometti L."/>
            <person name="Westerberg I."/>
            <person name="Brannstrom I.O."/>
            <person name="Guillou S."/>
            <person name="Cros-Aarteil S."/>
            <person name="Calhoun S."/>
            <person name="Haridas S."/>
            <person name="Kuo A."/>
            <person name="Mondo S."/>
            <person name="Pangilinan J."/>
            <person name="Riley R."/>
            <person name="LaButti K."/>
            <person name="Andreopoulos B."/>
            <person name="Lipzen A."/>
            <person name="Chen C."/>
            <person name="Yanf M."/>
            <person name="Daum C."/>
            <person name="Ng V."/>
            <person name="Clum A."/>
            <person name="Steindorff A."/>
            <person name="Ohm R."/>
            <person name="Martin F."/>
            <person name="Silar P."/>
            <person name="Natvig D."/>
            <person name="Lalanne C."/>
            <person name="Gautier V."/>
            <person name="Ament-velasquez S.L."/>
            <person name="Kruys A."/>
            <person name="Hutchinson M.I."/>
            <person name="Powell A.J."/>
            <person name="Barry K."/>
            <person name="Miller A.N."/>
            <person name="Grigoriev I.V."/>
            <person name="Debuchy R."/>
            <person name="Gladieux P."/>
            <person name="Thoren M.H."/>
            <person name="Johannesson H."/>
        </authorList>
    </citation>
    <scope>NUCLEOTIDE SEQUENCE</scope>
    <source>
        <strain evidence="2">SMH3391-2</strain>
    </source>
</reference>
<evidence type="ECO:0000313" key="3">
    <source>
        <dbReference type="Proteomes" id="UP001174934"/>
    </source>
</evidence>
<feature type="compositionally biased region" description="Low complexity" evidence="1">
    <location>
        <begin position="103"/>
        <end position="116"/>
    </location>
</feature>
<feature type="region of interest" description="Disordered" evidence="1">
    <location>
        <begin position="576"/>
        <end position="595"/>
    </location>
</feature>
<dbReference type="InterPro" id="IPR032675">
    <property type="entry name" value="LRR_dom_sf"/>
</dbReference>
<dbReference type="Proteomes" id="UP001174934">
    <property type="component" value="Unassembled WGS sequence"/>
</dbReference>
<feature type="non-terminal residue" evidence="2">
    <location>
        <position position="1"/>
    </location>
</feature>
<proteinExistence type="predicted"/>
<name>A0AA39X6V1_9PEZI</name>
<feature type="region of interest" description="Disordered" evidence="1">
    <location>
        <begin position="37"/>
        <end position="120"/>
    </location>
</feature>
<feature type="compositionally biased region" description="Low complexity" evidence="1">
    <location>
        <begin position="80"/>
        <end position="95"/>
    </location>
</feature>
<evidence type="ECO:0000313" key="2">
    <source>
        <dbReference type="EMBL" id="KAK0628397.1"/>
    </source>
</evidence>
<comment type="caution">
    <text evidence="2">The sequence shown here is derived from an EMBL/GenBank/DDBJ whole genome shotgun (WGS) entry which is preliminary data.</text>
</comment>
<evidence type="ECO:0000256" key="1">
    <source>
        <dbReference type="SAM" id="MobiDB-lite"/>
    </source>
</evidence>
<feature type="region of interest" description="Disordered" evidence="1">
    <location>
        <begin position="604"/>
        <end position="668"/>
    </location>
</feature>
<organism evidence="2 3">
    <name type="scientific">Bombardia bombarda</name>
    <dbReference type="NCBI Taxonomy" id="252184"/>
    <lineage>
        <taxon>Eukaryota</taxon>
        <taxon>Fungi</taxon>
        <taxon>Dikarya</taxon>
        <taxon>Ascomycota</taxon>
        <taxon>Pezizomycotina</taxon>
        <taxon>Sordariomycetes</taxon>
        <taxon>Sordariomycetidae</taxon>
        <taxon>Sordariales</taxon>
        <taxon>Lasiosphaeriaceae</taxon>
        <taxon>Bombardia</taxon>
    </lineage>
</organism>
<feature type="compositionally biased region" description="Low complexity" evidence="1">
    <location>
        <begin position="619"/>
        <end position="656"/>
    </location>
</feature>